<protein>
    <submittedName>
        <fullName evidence="2">Uncharacterized protein</fullName>
    </submittedName>
</protein>
<dbReference type="EMBL" id="CP060634">
    <property type="protein sequence ID" value="QNM06210.1"/>
    <property type="molecule type" value="Genomic_DNA"/>
</dbReference>
<reference evidence="2 3" key="1">
    <citation type="submission" date="2020-08" db="EMBL/GenBank/DDBJ databases">
        <authorList>
            <person name="Liu C."/>
            <person name="Sun Q."/>
        </authorList>
    </citation>
    <scope>NUCLEOTIDE SEQUENCE [LARGE SCALE GENOMIC DNA]</scope>
    <source>
        <strain evidence="2 3">NSJ-38</strain>
    </source>
</reference>
<name>A0A7G9G5X8_9FIRM</name>
<evidence type="ECO:0000256" key="1">
    <source>
        <dbReference type="SAM" id="MobiDB-lite"/>
    </source>
</evidence>
<dbReference type="RefSeq" id="WP_249303601.1">
    <property type="nucleotide sequence ID" value="NZ_CP060634.1"/>
</dbReference>
<dbReference type="AlphaFoldDB" id="A0A7G9G5X8"/>
<sequence length="132" mass="14825">MGIHSFSGINGTKIVRNGAADRIPAERFRTGLKVRAARQRPVFPRRREAEMEIPIPFLSEPETGNHPDFPPTCERYSRNGDKAAPALPANRNRDGPKLLPVSDSKKYFVSYPRAPTPPAAFWQRPERSISCI</sequence>
<dbReference type="Proteomes" id="UP000515823">
    <property type="component" value="Chromosome"/>
</dbReference>
<evidence type="ECO:0000313" key="2">
    <source>
        <dbReference type="EMBL" id="QNM06210.1"/>
    </source>
</evidence>
<feature type="region of interest" description="Disordered" evidence="1">
    <location>
        <begin position="53"/>
        <end position="99"/>
    </location>
</feature>
<accession>A0A7G9G5X8</accession>
<evidence type="ECO:0000313" key="3">
    <source>
        <dbReference type="Proteomes" id="UP000515823"/>
    </source>
</evidence>
<keyword evidence="3" id="KW-1185">Reference proteome</keyword>
<organism evidence="2 3">
    <name type="scientific">Qiania dongpingensis</name>
    <dbReference type="NCBI Taxonomy" id="2763669"/>
    <lineage>
        <taxon>Bacteria</taxon>
        <taxon>Bacillati</taxon>
        <taxon>Bacillota</taxon>
        <taxon>Clostridia</taxon>
        <taxon>Lachnospirales</taxon>
        <taxon>Lachnospiraceae</taxon>
        <taxon>Qiania</taxon>
    </lineage>
</organism>
<gene>
    <name evidence="2" type="ORF">H9Q78_03375</name>
</gene>
<dbReference type="KEGG" id="qdo:H9Q78_03375"/>
<proteinExistence type="predicted"/>